<evidence type="ECO:0000256" key="1">
    <source>
        <dbReference type="ARBA" id="ARBA00004141"/>
    </source>
</evidence>
<dbReference type="STRING" id="1128970.SAMN04487935_0413"/>
<feature type="transmembrane region" description="Helical" evidence="6">
    <location>
        <begin position="182"/>
        <end position="204"/>
    </location>
</feature>
<keyword evidence="4 6" id="KW-1133">Transmembrane helix</keyword>
<dbReference type="SUPFAM" id="SSF103481">
    <property type="entry name" value="Multidrug resistance efflux transporter EmrE"/>
    <property type="match status" value="2"/>
</dbReference>
<feature type="transmembrane region" description="Helical" evidence="6">
    <location>
        <begin position="7"/>
        <end position="26"/>
    </location>
</feature>
<dbReference type="Proteomes" id="UP000199580">
    <property type="component" value="Unassembled WGS sequence"/>
</dbReference>
<evidence type="ECO:0000256" key="6">
    <source>
        <dbReference type="SAM" id="Phobius"/>
    </source>
</evidence>
<proteinExistence type="inferred from homology"/>
<keyword evidence="3 6" id="KW-0812">Transmembrane</keyword>
<sequence>MMSAKQLKWIFLTILSLIWGSSFILIKKGLVGLDPFQLGSLRMIFAACFLLVIGFKTLPTIPIGKWKLIILSALLGNFFPAYLFAIAETKIGSSISGMLNSFTPLNALVLGGLFFGLQFKRTQIIGVSVGLVGSLLLVFTGSDSGASSEYTYIFLVFIATVCYGTNVNLVKKYLSDLSPLAISTGSFSAMLIPSLTILYVTGYFKFMHVPEVQTSTLFIMILGVFGTGIANLLFYRLIQMSTPVFATSVTYLIPIVAFFWGLLDNEMLTPLQFLGACIILCGVYLSGKK</sequence>
<dbReference type="Pfam" id="PF00892">
    <property type="entry name" value="EamA"/>
    <property type="match status" value="2"/>
</dbReference>
<feature type="transmembrane region" description="Helical" evidence="6">
    <location>
        <begin position="124"/>
        <end position="140"/>
    </location>
</feature>
<dbReference type="AlphaFoldDB" id="A0A1G8S5H8"/>
<keyword evidence="9" id="KW-1185">Reference proteome</keyword>
<feature type="transmembrane region" description="Helical" evidence="6">
    <location>
        <begin position="152"/>
        <end position="170"/>
    </location>
</feature>
<feature type="transmembrane region" description="Helical" evidence="6">
    <location>
        <begin position="244"/>
        <end position="263"/>
    </location>
</feature>
<evidence type="ECO:0000256" key="4">
    <source>
        <dbReference type="ARBA" id="ARBA00022989"/>
    </source>
</evidence>
<evidence type="ECO:0000313" key="9">
    <source>
        <dbReference type="Proteomes" id="UP000199580"/>
    </source>
</evidence>
<dbReference type="InterPro" id="IPR037185">
    <property type="entry name" value="EmrE-like"/>
</dbReference>
<dbReference type="InterPro" id="IPR050638">
    <property type="entry name" value="AA-Vitamin_Transporters"/>
</dbReference>
<feature type="domain" description="EamA" evidence="7">
    <location>
        <begin position="152"/>
        <end position="286"/>
    </location>
</feature>
<evidence type="ECO:0000256" key="5">
    <source>
        <dbReference type="ARBA" id="ARBA00023136"/>
    </source>
</evidence>
<feature type="domain" description="EamA" evidence="7">
    <location>
        <begin position="9"/>
        <end position="138"/>
    </location>
</feature>
<reference evidence="8 9" key="1">
    <citation type="submission" date="2016-10" db="EMBL/GenBank/DDBJ databases">
        <authorList>
            <person name="de Groot N.N."/>
        </authorList>
    </citation>
    <scope>NUCLEOTIDE SEQUENCE [LARGE SCALE GENOMIC DNA]</scope>
    <source>
        <strain evidence="8 9">CGMCC 1.10076</strain>
    </source>
</reference>
<accession>A0A1G8S5H8</accession>
<dbReference type="PANTHER" id="PTHR32322:SF2">
    <property type="entry name" value="EAMA DOMAIN-CONTAINING PROTEIN"/>
    <property type="match status" value="1"/>
</dbReference>
<protein>
    <submittedName>
        <fullName evidence="8">EamA domain-containing membrane protein RarD</fullName>
    </submittedName>
</protein>
<comment type="subcellular location">
    <subcellularLocation>
        <location evidence="1">Membrane</location>
        <topology evidence="1">Multi-pass membrane protein</topology>
    </subcellularLocation>
</comment>
<evidence type="ECO:0000256" key="3">
    <source>
        <dbReference type="ARBA" id="ARBA00022692"/>
    </source>
</evidence>
<evidence type="ECO:0000259" key="7">
    <source>
        <dbReference type="Pfam" id="PF00892"/>
    </source>
</evidence>
<comment type="similarity">
    <text evidence="2">Belongs to the EamA transporter family.</text>
</comment>
<feature type="transmembrane region" description="Helical" evidence="6">
    <location>
        <begin position="99"/>
        <end position="117"/>
    </location>
</feature>
<feature type="transmembrane region" description="Helical" evidence="6">
    <location>
        <begin position="216"/>
        <end position="237"/>
    </location>
</feature>
<dbReference type="PANTHER" id="PTHR32322">
    <property type="entry name" value="INNER MEMBRANE TRANSPORTER"/>
    <property type="match status" value="1"/>
</dbReference>
<feature type="transmembrane region" description="Helical" evidence="6">
    <location>
        <begin position="269"/>
        <end position="287"/>
    </location>
</feature>
<keyword evidence="5 6" id="KW-0472">Membrane</keyword>
<evidence type="ECO:0000256" key="2">
    <source>
        <dbReference type="ARBA" id="ARBA00007362"/>
    </source>
</evidence>
<feature type="transmembrane region" description="Helical" evidence="6">
    <location>
        <begin position="68"/>
        <end position="87"/>
    </location>
</feature>
<dbReference type="EMBL" id="FNEZ01000001">
    <property type="protein sequence ID" value="SDJ24422.1"/>
    <property type="molecule type" value="Genomic_DNA"/>
</dbReference>
<evidence type="ECO:0000313" key="8">
    <source>
        <dbReference type="EMBL" id="SDJ24422.1"/>
    </source>
</evidence>
<name>A0A1G8S5H8_9FLAO</name>
<feature type="transmembrane region" description="Helical" evidence="6">
    <location>
        <begin position="38"/>
        <end position="56"/>
    </location>
</feature>
<organism evidence="8 9">
    <name type="scientific">Flavobacterium noncentrifugens</name>
    <dbReference type="NCBI Taxonomy" id="1128970"/>
    <lineage>
        <taxon>Bacteria</taxon>
        <taxon>Pseudomonadati</taxon>
        <taxon>Bacteroidota</taxon>
        <taxon>Flavobacteriia</taxon>
        <taxon>Flavobacteriales</taxon>
        <taxon>Flavobacteriaceae</taxon>
        <taxon>Flavobacterium</taxon>
    </lineage>
</organism>
<dbReference type="GO" id="GO:0016020">
    <property type="term" value="C:membrane"/>
    <property type="evidence" value="ECO:0007669"/>
    <property type="project" value="UniProtKB-SubCell"/>
</dbReference>
<dbReference type="InterPro" id="IPR000620">
    <property type="entry name" value="EamA_dom"/>
</dbReference>
<gene>
    <name evidence="8" type="ORF">SAMN04487935_0413</name>
</gene>